<dbReference type="Proteomes" id="UP000677228">
    <property type="component" value="Unassembled WGS sequence"/>
</dbReference>
<dbReference type="EMBL" id="CAJOBC010005350">
    <property type="protein sequence ID" value="CAF3860875.1"/>
    <property type="molecule type" value="Genomic_DNA"/>
</dbReference>
<dbReference type="OrthoDB" id="204980at2759"/>
<evidence type="ECO:0000313" key="6">
    <source>
        <dbReference type="EMBL" id="CAF3971519.1"/>
    </source>
</evidence>
<dbReference type="Gene3D" id="3.90.400.10">
    <property type="entry name" value="Oligo-1,6-glucosidase, Domain 2"/>
    <property type="match status" value="1"/>
</dbReference>
<dbReference type="InterPro" id="IPR017853">
    <property type="entry name" value="GH"/>
</dbReference>
<dbReference type="EMBL" id="CAJOBA010033791">
    <property type="protein sequence ID" value="CAF3971519.1"/>
    <property type="molecule type" value="Genomic_DNA"/>
</dbReference>
<dbReference type="EMBL" id="CAJNOQ010005350">
    <property type="protein sequence ID" value="CAF1095513.1"/>
    <property type="molecule type" value="Genomic_DNA"/>
</dbReference>
<dbReference type="InterPro" id="IPR045857">
    <property type="entry name" value="O16G_dom_2"/>
</dbReference>
<dbReference type="SUPFAM" id="SSF51445">
    <property type="entry name" value="(Trans)glycosidases"/>
    <property type="match status" value="1"/>
</dbReference>
<comment type="caution">
    <text evidence="3">The sequence shown here is derived from an EMBL/GenBank/DDBJ whole genome shotgun (WGS) entry which is preliminary data.</text>
</comment>
<evidence type="ECO:0000313" key="3">
    <source>
        <dbReference type="EMBL" id="CAF1095513.1"/>
    </source>
</evidence>
<dbReference type="Pfam" id="PF00128">
    <property type="entry name" value="Alpha-amylase"/>
    <property type="match status" value="1"/>
</dbReference>
<dbReference type="SMART" id="SM00642">
    <property type="entry name" value="Aamy"/>
    <property type="match status" value="1"/>
</dbReference>
<protein>
    <recommendedName>
        <fullName evidence="2">Glycosyl hydrolase family 13 catalytic domain-containing protein</fullName>
    </recommendedName>
</protein>
<keyword evidence="1" id="KW-1133">Transmembrane helix</keyword>
<dbReference type="InterPro" id="IPR006047">
    <property type="entry name" value="GH13_cat_dom"/>
</dbReference>
<dbReference type="Gene3D" id="3.20.20.80">
    <property type="entry name" value="Glycosidases"/>
    <property type="match status" value="1"/>
</dbReference>
<evidence type="ECO:0000313" key="5">
    <source>
        <dbReference type="EMBL" id="CAF3860875.1"/>
    </source>
</evidence>
<dbReference type="PANTHER" id="PTHR10357">
    <property type="entry name" value="ALPHA-AMYLASE FAMILY MEMBER"/>
    <property type="match status" value="1"/>
</dbReference>
<dbReference type="Proteomes" id="UP000663829">
    <property type="component" value="Unassembled WGS sequence"/>
</dbReference>
<evidence type="ECO:0000313" key="7">
    <source>
        <dbReference type="Proteomes" id="UP000663829"/>
    </source>
</evidence>
<keyword evidence="1" id="KW-0472">Membrane</keyword>
<dbReference type="Proteomes" id="UP000681722">
    <property type="component" value="Unassembled WGS sequence"/>
</dbReference>
<proteinExistence type="predicted"/>
<name>A0A814NSY8_9BILA</name>
<evidence type="ECO:0000313" key="4">
    <source>
        <dbReference type="EMBL" id="CAF1159896.1"/>
    </source>
</evidence>
<sequence>MNNTSEIHYNVDDNEVHSTHLNDAFERRDNLQVNRKLSSVYEPNNDTRANFENDTNIPQKLIISNTIIVPKWISIARLITAIIYVVLLLVYLIIMILAIVLYPRCEKAPISEWWRNAVIIKVNLPDNENNVKFSNITNNLDSYKNDLNIQALLLSSIMPFNEKRSIPNEMQSVDATLGNEIDLKKLLQYAHDKDIRILIDFPLNHLSVKSPIFQSSIMNETGMYGQYFVWNNQMNTSNWLTMNMEKAWTYNRERNSYYLHQFSNDSADLNYRNNRVLKYLIDSFHYWNDQNIDGFNIIGLSYAYEDYEYSNEEVFHNKTRHLEEDFLLIGKIRSLNTTKLYLLDTIDTKNTDDNILNRYYGNEIVKGFNVISANKYVLSADNSDKNIIQLFDDYYRNSSLHDKGLVWKTLLTNSSLNEAWFMATLFHNGLILIDDTQLSTLTDNIRTLITIVRKESVFQVGNLRQEIIDNGTILTIERYRRGSKHHMIIVNFSSSQRQFKVILKEGVTNAVEIMVSSKTSEKYVIGDLVAMNEEINLNAYEYLVIRWSATIEGLGVIF</sequence>
<dbReference type="EMBL" id="CAJNOK010012269">
    <property type="protein sequence ID" value="CAF1159896.1"/>
    <property type="molecule type" value="Genomic_DNA"/>
</dbReference>
<dbReference type="GO" id="GO:0005975">
    <property type="term" value="P:carbohydrate metabolic process"/>
    <property type="evidence" value="ECO:0007669"/>
    <property type="project" value="InterPro"/>
</dbReference>
<keyword evidence="1" id="KW-0812">Transmembrane</keyword>
<gene>
    <name evidence="3" type="ORF">GPM918_LOCUS18484</name>
    <name evidence="4" type="ORF">OVA965_LOCUS22036</name>
    <name evidence="5" type="ORF">SRO942_LOCUS18481</name>
    <name evidence="6" type="ORF">TMI583_LOCUS22748</name>
</gene>
<feature type="transmembrane region" description="Helical" evidence="1">
    <location>
        <begin position="81"/>
        <end position="102"/>
    </location>
</feature>
<reference evidence="3" key="1">
    <citation type="submission" date="2021-02" db="EMBL/GenBank/DDBJ databases">
        <authorList>
            <person name="Nowell W R."/>
        </authorList>
    </citation>
    <scope>NUCLEOTIDE SEQUENCE</scope>
</reference>
<organism evidence="3 7">
    <name type="scientific">Didymodactylos carnosus</name>
    <dbReference type="NCBI Taxonomy" id="1234261"/>
    <lineage>
        <taxon>Eukaryota</taxon>
        <taxon>Metazoa</taxon>
        <taxon>Spiralia</taxon>
        <taxon>Gnathifera</taxon>
        <taxon>Rotifera</taxon>
        <taxon>Eurotatoria</taxon>
        <taxon>Bdelloidea</taxon>
        <taxon>Philodinida</taxon>
        <taxon>Philodinidae</taxon>
        <taxon>Didymodactylos</taxon>
    </lineage>
</organism>
<evidence type="ECO:0000256" key="1">
    <source>
        <dbReference type="SAM" id="Phobius"/>
    </source>
</evidence>
<accession>A0A814NSY8</accession>
<dbReference type="AlphaFoldDB" id="A0A814NSY8"/>
<evidence type="ECO:0000259" key="2">
    <source>
        <dbReference type="SMART" id="SM00642"/>
    </source>
</evidence>
<feature type="domain" description="Glycosyl hydrolase family 13 catalytic" evidence="2">
    <location>
        <begin position="121"/>
        <end position="464"/>
    </location>
</feature>
<dbReference type="Proteomes" id="UP000682733">
    <property type="component" value="Unassembled WGS sequence"/>
</dbReference>
<keyword evidence="7" id="KW-1185">Reference proteome</keyword>